<dbReference type="PANTHER" id="PTHR43014">
    <property type="entry name" value="MERCURIC REDUCTASE"/>
    <property type="match status" value="1"/>
</dbReference>
<dbReference type="PIRSF" id="PIRSF000350">
    <property type="entry name" value="Mercury_reductase_MerA"/>
    <property type="match status" value="1"/>
</dbReference>
<evidence type="ECO:0000256" key="1">
    <source>
        <dbReference type="ARBA" id="ARBA00001974"/>
    </source>
</evidence>
<keyword evidence="8" id="KW-1185">Reference proteome</keyword>
<dbReference type="InterPro" id="IPR016156">
    <property type="entry name" value="FAD/NAD-linked_Rdtase_dimer_sf"/>
</dbReference>
<feature type="domain" description="FAD/NAD(P)-binding" evidence="6">
    <location>
        <begin position="11"/>
        <end position="329"/>
    </location>
</feature>
<dbReference type="Pfam" id="PF02852">
    <property type="entry name" value="Pyr_redox_dim"/>
    <property type="match status" value="1"/>
</dbReference>
<comment type="caution">
    <text evidence="7">The sequence shown here is derived from an EMBL/GenBank/DDBJ whole genome shotgun (WGS) entry which is preliminary data.</text>
</comment>
<gene>
    <name evidence="7" type="ORF">ACFOLH_14450</name>
</gene>
<dbReference type="SUPFAM" id="SSF51905">
    <property type="entry name" value="FAD/NAD(P)-binding domain"/>
    <property type="match status" value="1"/>
</dbReference>
<dbReference type="InterPro" id="IPR036188">
    <property type="entry name" value="FAD/NAD-bd_sf"/>
</dbReference>
<evidence type="ECO:0000256" key="4">
    <source>
        <dbReference type="ARBA" id="ARBA00022827"/>
    </source>
</evidence>
<keyword evidence="3" id="KW-0285">Flavoprotein</keyword>
<evidence type="ECO:0000313" key="7">
    <source>
        <dbReference type="EMBL" id="MFC3689549.1"/>
    </source>
</evidence>
<dbReference type="Gene3D" id="3.50.50.60">
    <property type="entry name" value="FAD/NAD(P)-binding domain"/>
    <property type="match status" value="2"/>
</dbReference>
<dbReference type="Pfam" id="PF07992">
    <property type="entry name" value="Pyr_redox_2"/>
    <property type="match status" value="1"/>
</dbReference>
<evidence type="ECO:0000259" key="5">
    <source>
        <dbReference type="Pfam" id="PF02852"/>
    </source>
</evidence>
<dbReference type="InterPro" id="IPR001100">
    <property type="entry name" value="Pyr_nuc-diS_OxRdtase"/>
</dbReference>
<feature type="domain" description="Pyridine nucleotide-disulphide oxidoreductase dimerisation" evidence="5">
    <location>
        <begin position="358"/>
        <end position="472"/>
    </location>
</feature>
<dbReference type="RefSeq" id="WP_340295687.1">
    <property type="nucleotide sequence ID" value="NZ_JBBEOI010000280.1"/>
</dbReference>
<evidence type="ECO:0000313" key="8">
    <source>
        <dbReference type="Proteomes" id="UP001595685"/>
    </source>
</evidence>
<comment type="cofactor">
    <cofactor evidence="1">
        <name>FAD</name>
        <dbReference type="ChEBI" id="CHEBI:57692"/>
    </cofactor>
</comment>
<dbReference type="InterPro" id="IPR004099">
    <property type="entry name" value="Pyr_nucl-diS_OxRdtase_dimer"/>
</dbReference>
<name>A0ABV7WI87_9MICO</name>
<proteinExistence type="inferred from homology"/>
<dbReference type="PANTHER" id="PTHR43014:SF2">
    <property type="entry name" value="MERCURIC REDUCTASE"/>
    <property type="match status" value="1"/>
</dbReference>
<dbReference type="EMBL" id="JBHRWW010000011">
    <property type="protein sequence ID" value="MFC3689549.1"/>
    <property type="molecule type" value="Genomic_DNA"/>
</dbReference>
<reference evidence="8" key="1">
    <citation type="journal article" date="2019" name="Int. J. Syst. Evol. Microbiol.">
        <title>The Global Catalogue of Microorganisms (GCM) 10K type strain sequencing project: providing services to taxonomists for standard genome sequencing and annotation.</title>
        <authorList>
            <consortium name="The Broad Institute Genomics Platform"/>
            <consortium name="The Broad Institute Genome Sequencing Center for Infectious Disease"/>
            <person name="Wu L."/>
            <person name="Ma J."/>
        </authorList>
    </citation>
    <scope>NUCLEOTIDE SEQUENCE [LARGE SCALE GENOMIC DNA]</scope>
    <source>
        <strain evidence="8">NCAIM B.02333</strain>
    </source>
</reference>
<evidence type="ECO:0000259" key="6">
    <source>
        <dbReference type="Pfam" id="PF07992"/>
    </source>
</evidence>
<dbReference type="PRINTS" id="PR00368">
    <property type="entry name" value="FADPNR"/>
</dbReference>
<organism evidence="7 8">
    <name type="scientific">Aquipuribacter hungaricus</name>
    <dbReference type="NCBI Taxonomy" id="545624"/>
    <lineage>
        <taxon>Bacteria</taxon>
        <taxon>Bacillati</taxon>
        <taxon>Actinomycetota</taxon>
        <taxon>Actinomycetes</taxon>
        <taxon>Micrococcales</taxon>
        <taxon>Intrasporangiaceae</taxon>
        <taxon>Aquipuribacter</taxon>
    </lineage>
</organism>
<protein>
    <submittedName>
        <fullName evidence="7">Dihydrolipoyl dehydrogenase family protein</fullName>
        <ecNumber evidence="7">1.-.-.-</ecNumber>
    </submittedName>
</protein>
<dbReference type="EC" id="1.-.-.-" evidence="7"/>
<comment type="similarity">
    <text evidence="2">Belongs to the class-I pyridine nucleotide-disulfide oxidoreductase family.</text>
</comment>
<keyword evidence="4" id="KW-0274">FAD</keyword>
<accession>A0ABV7WI87</accession>
<dbReference type="Gene3D" id="3.30.390.30">
    <property type="match status" value="1"/>
</dbReference>
<keyword evidence="7" id="KW-0560">Oxidoreductase</keyword>
<dbReference type="InterPro" id="IPR023753">
    <property type="entry name" value="FAD/NAD-binding_dom"/>
</dbReference>
<dbReference type="SUPFAM" id="SSF55424">
    <property type="entry name" value="FAD/NAD-linked reductases, dimerisation (C-terminal) domain"/>
    <property type="match status" value="1"/>
</dbReference>
<dbReference type="GO" id="GO:0016491">
    <property type="term" value="F:oxidoreductase activity"/>
    <property type="evidence" value="ECO:0007669"/>
    <property type="project" value="UniProtKB-KW"/>
</dbReference>
<sequence length="499" mass="51522">MSPRARADRPFDLLVVGAGATGLGAARAARPGSRRVGMVETARTGGDCTHYGCVPSKTLLDVAHRVSRARDGRRFGVGEVGPVDFPAVMAHVRSVVAEVEHDESPEQLASEGIDLLHGWARFTGVQADGLLALDVSGTPVTARRVVLAVGAHAALPPVPGLAEADPLTNRTVFGLVEQPRHLLVMGGGPIGVELAQAFRGLGSDVTLVEGAARLLGREEPEASAVVTAVLRRQGVDVRTSTSVTSVATTADGPVLTLSDGTSVTGSHLLVAAGRRPATSGLGLDAVGVETDRAGRVVTDAYLRTTAAGVLAAGDCTSPLQLTHVGDAQGRLAAANAFARSVRLPGVLGGLVPWDDRVVPWVTFTDPEVGRVGLTEAEAHERWGRRARVAVVTMAETDRSRTSSDTDGYVKLVVAPGRLGGPAVLDRVVGLTAVCPHGGELAGTGALAVRTGMLAARLAQTVAPYPTYSLALRVAAARLFGSYGGQTWRPARPDEDADGD</sequence>
<dbReference type="PRINTS" id="PR00411">
    <property type="entry name" value="PNDRDTASEI"/>
</dbReference>
<evidence type="ECO:0000256" key="3">
    <source>
        <dbReference type="ARBA" id="ARBA00022630"/>
    </source>
</evidence>
<evidence type="ECO:0000256" key="2">
    <source>
        <dbReference type="ARBA" id="ARBA00007532"/>
    </source>
</evidence>
<dbReference type="Proteomes" id="UP001595685">
    <property type="component" value="Unassembled WGS sequence"/>
</dbReference>